<dbReference type="OrthoDB" id="9803763at2"/>
<name>A0A4Q9VHJ8_9HYPH</name>
<dbReference type="InterPro" id="IPR038404">
    <property type="entry name" value="TRAP_DctP_sf"/>
</dbReference>
<reference evidence="4 5" key="1">
    <citation type="submission" date="2019-02" db="EMBL/GenBank/DDBJ databases">
        <title>Siculibacillus lacustris gen. nov., sp. nov., a new rosette-forming bacterium isolated from a freshwater crater lake (Lake St. Ana, Romania).</title>
        <authorList>
            <person name="Felfoldi T."/>
            <person name="Marton Z."/>
            <person name="Szabo A."/>
            <person name="Mentes A."/>
            <person name="Boka K."/>
            <person name="Marialigeti K."/>
            <person name="Mathe I."/>
            <person name="Koncz M."/>
            <person name="Schumann P."/>
            <person name="Toth E."/>
        </authorList>
    </citation>
    <scope>NUCLEOTIDE SEQUENCE [LARGE SCALE GENOMIC DNA]</scope>
    <source>
        <strain evidence="4 5">SA-279</strain>
    </source>
</reference>
<dbReference type="PANTHER" id="PTHR33376">
    <property type="match status" value="1"/>
</dbReference>
<dbReference type="PIRSF" id="PIRSF006470">
    <property type="entry name" value="DctB"/>
    <property type="match status" value="1"/>
</dbReference>
<dbReference type="GO" id="GO:0030288">
    <property type="term" value="C:outer membrane-bounded periplasmic space"/>
    <property type="evidence" value="ECO:0007669"/>
    <property type="project" value="InterPro"/>
</dbReference>
<evidence type="ECO:0000256" key="3">
    <source>
        <dbReference type="ARBA" id="ARBA00022729"/>
    </source>
</evidence>
<evidence type="ECO:0000313" key="5">
    <source>
        <dbReference type="Proteomes" id="UP000292781"/>
    </source>
</evidence>
<dbReference type="GO" id="GO:0015740">
    <property type="term" value="P:C4-dicarboxylate transport"/>
    <property type="evidence" value="ECO:0007669"/>
    <property type="project" value="TreeGrafter"/>
</dbReference>
<sequence>MVLQARIAGPSRRGGLAALVVAIVAVAFAAAPAAADPIVLRFSHVVAPDTPKGKGAEKFKELAEAATGGRVRIEIHPNSELYKDKEELEALQLGAVEMLAPSLAKFAPLGLPEFEIFDLPFAFPSPKALDRVTEGPIGRTLLARLKDRGIVGLAFWDNGFKLMSADRPLRRPEDFRGLRMRIQASRVLEAQMRALGAVPQAIDFADARRALETGLVDGTENTPSNMATQKMDEVQRYATLSDHGYLGYAVIVNQKVWEALPADLRAALERAMREATVYADGIARAENEAALAAMIAAGHTTFLRLTPEERAAWVAALEPVRAEMASRLGPALIAELRRAAAE</sequence>
<protein>
    <submittedName>
        <fullName evidence="4">DctP family TRAP transporter solute-binding subunit</fullName>
    </submittedName>
</protein>
<proteinExistence type="inferred from homology"/>
<keyword evidence="5" id="KW-1185">Reference proteome</keyword>
<accession>A0A4Q9VHJ8</accession>
<evidence type="ECO:0000256" key="1">
    <source>
        <dbReference type="ARBA" id="ARBA00009023"/>
    </source>
</evidence>
<keyword evidence="3" id="KW-0732">Signal</keyword>
<dbReference type="PANTHER" id="PTHR33376:SF7">
    <property type="entry name" value="C4-DICARBOXYLATE-BINDING PROTEIN DCTB"/>
    <property type="match status" value="1"/>
</dbReference>
<keyword evidence="2" id="KW-0813">Transport</keyword>
<dbReference type="RefSeq" id="WP_131310983.1">
    <property type="nucleotide sequence ID" value="NZ_SJFN01000032.1"/>
</dbReference>
<evidence type="ECO:0000256" key="2">
    <source>
        <dbReference type="ARBA" id="ARBA00022448"/>
    </source>
</evidence>
<dbReference type="Gene3D" id="3.40.190.170">
    <property type="entry name" value="Bacterial extracellular solute-binding protein, family 7"/>
    <property type="match status" value="1"/>
</dbReference>
<dbReference type="NCBIfam" id="TIGR00787">
    <property type="entry name" value="dctP"/>
    <property type="match status" value="1"/>
</dbReference>
<evidence type="ECO:0000313" key="4">
    <source>
        <dbReference type="EMBL" id="TBW34606.1"/>
    </source>
</evidence>
<comment type="caution">
    <text evidence="4">The sequence shown here is derived from an EMBL/GenBank/DDBJ whole genome shotgun (WGS) entry which is preliminary data.</text>
</comment>
<dbReference type="InterPro" id="IPR018389">
    <property type="entry name" value="DctP_fam"/>
</dbReference>
<comment type="similarity">
    <text evidence="1">Belongs to the bacterial solute-binding protein 7 family.</text>
</comment>
<organism evidence="4 5">
    <name type="scientific">Siculibacillus lacustris</name>
    <dbReference type="NCBI Taxonomy" id="1549641"/>
    <lineage>
        <taxon>Bacteria</taxon>
        <taxon>Pseudomonadati</taxon>
        <taxon>Pseudomonadota</taxon>
        <taxon>Alphaproteobacteria</taxon>
        <taxon>Hyphomicrobiales</taxon>
        <taxon>Ancalomicrobiaceae</taxon>
        <taxon>Siculibacillus</taxon>
    </lineage>
</organism>
<dbReference type="Proteomes" id="UP000292781">
    <property type="component" value="Unassembled WGS sequence"/>
</dbReference>
<dbReference type="Pfam" id="PF03480">
    <property type="entry name" value="DctP"/>
    <property type="match status" value="1"/>
</dbReference>
<dbReference type="AlphaFoldDB" id="A0A4Q9VHJ8"/>
<dbReference type="InterPro" id="IPR004682">
    <property type="entry name" value="TRAP_DctP"/>
</dbReference>
<gene>
    <name evidence="4" type="ORF">EYW49_17825</name>
</gene>
<dbReference type="NCBIfam" id="NF037995">
    <property type="entry name" value="TRAP_S1"/>
    <property type="match status" value="1"/>
</dbReference>
<dbReference type="EMBL" id="SJFN01000032">
    <property type="protein sequence ID" value="TBW34606.1"/>
    <property type="molecule type" value="Genomic_DNA"/>
</dbReference>
<dbReference type="GO" id="GO:0055085">
    <property type="term" value="P:transmembrane transport"/>
    <property type="evidence" value="ECO:0007669"/>
    <property type="project" value="InterPro"/>
</dbReference>